<protein>
    <submittedName>
        <fullName evidence="1">Uncharacterized protein</fullName>
    </submittedName>
</protein>
<gene>
    <name evidence="1" type="ORF">CXB65_24930</name>
</gene>
<evidence type="ECO:0000313" key="1">
    <source>
        <dbReference type="EMBL" id="PKI18657.1"/>
    </source>
</evidence>
<dbReference type="EMBL" id="PJCG01000081">
    <property type="protein sequence ID" value="PKI18657.1"/>
    <property type="molecule type" value="Genomic_DNA"/>
</dbReference>
<name>A0A2N1IK88_9PSED</name>
<organism evidence="1 2">
    <name type="scientific">Pseudomonas monteilii</name>
    <dbReference type="NCBI Taxonomy" id="76759"/>
    <lineage>
        <taxon>Bacteria</taxon>
        <taxon>Pseudomonadati</taxon>
        <taxon>Pseudomonadota</taxon>
        <taxon>Gammaproteobacteria</taxon>
        <taxon>Pseudomonadales</taxon>
        <taxon>Pseudomonadaceae</taxon>
        <taxon>Pseudomonas</taxon>
    </lineage>
</organism>
<proteinExistence type="predicted"/>
<sequence length="85" mass="9435">MVTIDHIDRGWKGLYSKPCRRNDNPLTLLMVGNMCAVARQIPEQKARKNFAIMAPSIKPRGFSSVGVIEAIAAPVFCHAARRITQ</sequence>
<accession>A0A2N1IK88</accession>
<reference evidence="1 2" key="1">
    <citation type="submission" date="2017-12" db="EMBL/GenBank/DDBJ databases">
        <title>Isolation and characterization of an aerobic denitrifying Pseudomonas monteilii CY06 from aquaculture ponds.</title>
        <authorList>
            <person name="Ma Q."/>
            <person name="Cai Y."/>
            <person name="He Z."/>
        </authorList>
    </citation>
    <scope>NUCLEOTIDE SEQUENCE [LARGE SCALE GENOMIC DNA]</scope>
    <source>
        <strain evidence="1 2">CY06</strain>
    </source>
</reference>
<comment type="caution">
    <text evidence="1">The sequence shown here is derived from an EMBL/GenBank/DDBJ whole genome shotgun (WGS) entry which is preliminary data.</text>
</comment>
<dbReference type="AlphaFoldDB" id="A0A2N1IK88"/>
<evidence type="ECO:0000313" key="2">
    <source>
        <dbReference type="Proteomes" id="UP000233399"/>
    </source>
</evidence>
<dbReference type="Proteomes" id="UP000233399">
    <property type="component" value="Unassembled WGS sequence"/>
</dbReference>